<gene>
    <name evidence="1" type="ORF">AAG570_008994</name>
</gene>
<proteinExistence type="predicted"/>
<dbReference type="AlphaFoldDB" id="A0ABD0YSK8"/>
<evidence type="ECO:0000313" key="2">
    <source>
        <dbReference type="Proteomes" id="UP001558652"/>
    </source>
</evidence>
<protein>
    <submittedName>
        <fullName evidence="1">Uncharacterized protein</fullName>
    </submittedName>
</protein>
<name>A0ABD0YSK8_9HEMI</name>
<sequence length="142" mass="15899">MAFKRRNIFYENKNRVEDRLGSEWFSPGYYVTQIIGGHGNFVTKLAGFGLRDEGNCTCGVPETVGHVTLALGFGEMGGGGLELDKMVGKEEYENFVLLVKNKIFSEILERKELEEWKNGSGSAMQRRGLVVVIDRNSYGIPE</sequence>
<dbReference type="Proteomes" id="UP001558652">
    <property type="component" value="Unassembled WGS sequence"/>
</dbReference>
<keyword evidence="2" id="KW-1185">Reference proteome</keyword>
<accession>A0ABD0YSK8</accession>
<evidence type="ECO:0000313" key="1">
    <source>
        <dbReference type="EMBL" id="KAL1138932.1"/>
    </source>
</evidence>
<organism evidence="1 2">
    <name type="scientific">Ranatra chinensis</name>
    <dbReference type="NCBI Taxonomy" id="642074"/>
    <lineage>
        <taxon>Eukaryota</taxon>
        <taxon>Metazoa</taxon>
        <taxon>Ecdysozoa</taxon>
        <taxon>Arthropoda</taxon>
        <taxon>Hexapoda</taxon>
        <taxon>Insecta</taxon>
        <taxon>Pterygota</taxon>
        <taxon>Neoptera</taxon>
        <taxon>Paraneoptera</taxon>
        <taxon>Hemiptera</taxon>
        <taxon>Heteroptera</taxon>
        <taxon>Panheteroptera</taxon>
        <taxon>Nepomorpha</taxon>
        <taxon>Nepidae</taxon>
        <taxon>Ranatrinae</taxon>
        <taxon>Ranatra</taxon>
    </lineage>
</organism>
<reference evidence="1 2" key="1">
    <citation type="submission" date="2024-07" db="EMBL/GenBank/DDBJ databases">
        <title>Chromosome-level genome assembly of the water stick insect Ranatra chinensis (Heteroptera: Nepidae).</title>
        <authorList>
            <person name="Liu X."/>
        </authorList>
    </citation>
    <scope>NUCLEOTIDE SEQUENCE [LARGE SCALE GENOMIC DNA]</scope>
    <source>
        <strain evidence="1">Cailab_2021Rc</strain>
        <tissue evidence="1">Muscle</tissue>
    </source>
</reference>
<dbReference type="EMBL" id="JBFDAA010000003">
    <property type="protein sequence ID" value="KAL1138932.1"/>
    <property type="molecule type" value="Genomic_DNA"/>
</dbReference>
<comment type="caution">
    <text evidence="1">The sequence shown here is derived from an EMBL/GenBank/DDBJ whole genome shotgun (WGS) entry which is preliminary data.</text>
</comment>